<protein>
    <submittedName>
        <fullName evidence="1">Uncharacterized protein</fullName>
    </submittedName>
</protein>
<proteinExistence type="predicted"/>
<gene>
    <name evidence="1" type="ORF">NK6_2540</name>
</gene>
<dbReference type="EMBL" id="AP014685">
    <property type="protein sequence ID" value="BAR55721.1"/>
    <property type="molecule type" value="Genomic_DNA"/>
</dbReference>
<organism evidence="1 2">
    <name type="scientific">Bradyrhizobium diazoefficiens</name>
    <dbReference type="NCBI Taxonomy" id="1355477"/>
    <lineage>
        <taxon>Bacteria</taxon>
        <taxon>Pseudomonadati</taxon>
        <taxon>Pseudomonadota</taxon>
        <taxon>Alphaproteobacteria</taxon>
        <taxon>Hyphomicrobiales</taxon>
        <taxon>Nitrobacteraceae</taxon>
        <taxon>Bradyrhizobium</taxon>
    </lineage>
</organism>
<name>A0A0E4BM67_9BRAD</name>
<evidence type="ECO:0000313" key="1">
    <source>
        <dbReference type="EMBL" id="BAR55721.1"/>
    </source>
</evidence>
<evidence type="ECO:0000313" key="2">
    <source>
        <dbReference type="Proteomes" id="UP000063308"/>
    </source>
</evidence>
<accession>A0A0E4BM67</accession>
<reference evidence="1 2" key="1">
    <citation type="submission" date="2014-11" db="EMBL/GenBank/DDBJ databases">
        <title>Symbiosis island explosion on the genome of extra-slow-growing strains of soybean bradyrhizobia with massive insertion sequences.</title>
        <authorList>
            <person name="Iida T."/>
            <person name="Minamisawa K."/>
        </authorList>
    </citation>
    <scope>NUCLEOTIDE SEQUENCE [LARGE SCALE GENOMIC DNA]</scope>
    <source>
        <strain evidence="1 2">NK6</strain>
    </source>
</reference>
<dbReference type="AlphaFoldDB" id="A0A0E4BM67"/>
<sequence length="65" mass="7269">MRMHRSPANKLLRVVYGFSNSCQTGSIQSPDLLVNPNTLKSCRGRTRGDGCEFSWLIIMRTLAAL</sequence>
<dbReference type="Proteomes" id="UP000063308">
    <property type="component" value="Chromosome"/>
</dbReference>